<dbReference type="Pfam" id="PF00226">
    <property type="entry name" value="DnaJ"/>
    <property type="match status" value="1"/>
</dbReference>
<dbReference type="GO" id="GO:0005634">
    <property type="term" value="C:nucleus"/>
    <property type="evidence" value="ECO:0007669"/>
    <property type="project" value="TreeGrafter"/>
</dbReference>
<gene>
    <name evidence="3" type="ORF">BRAN1462_LOCUS64994</name>
</gene>
<feature type="compositionally biased region" description="Basic and acidic residues" evidence="1">
    <location>
        <begin position="112"/>
        <end position="145"/>
    </location>
</feature>
<reference evidence="3" key="1">
    <citation type="submission" date="2021-01" db="EMBL/GenBank/DDBJ databases">
        <authorList>
            <person name="Corre E."/>
            <person name="Pelletier E."/>
            <person name="Niang G."/>
            <person name="Scheremetjew M."/>
            <person name="Finn R."/>
            <person name="Kale V."/>
            <person name="Holt S."/>
            <person name="Cochrane G."/>
            <person name="Meng A."/>
            <person name="Brown T."/>
            <person name="Cohen L."/>
        </authorList>
    </citation>
    <scope>NUCLEOTIDE SEQUENCE</scope>
    <source>
        <strain evidence="3">RCC3387</strain>
    </source>
</reference>
<feature type="domain" description="J" evidence="2">
    <location>
        <begin position="57"/>
        <end position="122"/>
    </location>
</feature>
<feature type="compositionally biased region" description="Basic and acidic residues" evidence="1">
    <location>
        <begin position="192"/>
        <end position="216"/>
    </location>
</feature>
<name>A0A6V0FPS3_9DINO</name>
<evidence type="ECO:0000256" key="1">
    <source>
        <dbReference type="SAM" id="MobiDB-lite"/>
    </source>
</evidence>
<dbReference type="PANTHER" id="PTHR15606">
    <property type="entry name" value="DNAJ HOMOLOG SUBFAMILY C MEMBER 8/LIPOPOLYSACCHARIDE SPECIFIC RESPONSE-7-RELATED"/>
    <property type="match status" value="1"/>
</dbReference>
<feature type="region of interest" description="Disordered" evidence="1">
    <location>
        <begin position="112"/>
        <end position="152"/>
    </location>
</feature>
<dbReference type="Gene3D" id="1.10.287.110">
    <property type="entry name" value="DnaJ domain"/>
    <property type="match status" value="1"/>
</dbReference>
<dbReference type="AlphaFoldDB" id="A0A6V0FPS3"/>
<sequence>MDLDDAGMEALFGTFMNEVNNQKSSKMKKMEDKLGDPEEIVERITASRYDPRQGFGSAYQILQLSPEASESEVTKQYRKLSVLIHPDKCKHEKAAEAFQVLVKAYNDTKDPAYNDKYKDIYGPAKDRVRKEREKENQARAKKGEDPLDMEGNDFDQAVLRECERMTTASAESAAHTNSVLEANLKRQQQLSKEAKLARREEEAKKRKFEKNRDKRAAGWQTFMNNVESKKFKAAHIMGKVGAADTHHKREQRSEVVHGKAELDRTDIKILKSDTQAGQTGVDREYRKLWR</sequence>
<dbReference type="InterPro" id="IPR001623">
    <property type="entry name" value="DnaJ_domain"/>
</dbReference>
<dbReference type="InterPro" id="IPR036869">
    <property type="entry name" value="J_dom_sf"/>
</dbReference>
<evidence type="ECO:0000313" key="3">
    <source>
        <dbReference type="EMBL" id="CAD9647172.1"/>
    </source>
</evidence>
<protein>
    <recommendedName>
        <fullName evidence="2">J domain-containing protein</fullName>
    </recommendedName>
</protein>
<proteinExistence type="predicted"/>
<dbReference type="SMART" id="SM00271">
    <property type="entry name" value="DnaJ"/>
    <property type="match status" value="1"/>
</dbReference>
<evidence type="ECO:0000259" key="2">
    <source>
        <dbReference type="PROSITE" id="PS50076"/>
    </source>
</evidence>
<organism evidence="3">
    <name type="scientific">Zooxanthella nutricula</name>
    <dbReference type="NCBI Taxonomy" id="1333877"/>
    <lineage>
        <taxon>Eukaryota</taxon>
        <taxon>Sar</taxon>
        <taxon>Alveolata</taxon>
        <taxon>Dinophyceae</taxon>
        <taxon>Peridiniales</taxon>
        <taxon>Peridiniales incertae sedis</taxon>
        <taxon>Zooxanthella</taxon>
    </lineage>
</organism>
<dbReference type="CDD" id="cd06257">
    <property type="entry name" value="DnaJ"/>
    <property type="match status" value="1"/>
</dbReference>
<dbReference type="SUPFAM" id="SSF46565">
    <property type="entry name" value="Chaperone J-domain"/>
    <property type="match status" value="1"/>
</dbReference>
<dbReference type="PANTHER" id="PTHR15606:SF4">
    <property type="entry name" value="DNAJ HOMOLOG SUBFAMILY C MEMBER 8"/>
    <property type="match status" value="1"/>
</dbReference>
<dbReference type="PROSITE" id="PS50076">
    <property type="entry name" value="DNAJ_2"/>
    <property type="match status" value="1"/>
</dbReference>
<dbReference type="InterPro" id="IPR042858">
    <property type="entry name" value="DNAJC8"/>
</dbReference>
<feature type="region of interest" description="Disordered" evidence="1">
    <location>
        <begin position="240"/>
        <end position="259"/>
    </location>
</feature>
<feature type="compositionally biased region" description="Basic and acidic residues" evidence="1">
    <location>
        <begin position="244"/>
        <end position="259"/>
    </location>
</feature>
<accession>A0A6V0FPS3</accession>
<dbReference type="EMBL" id="HBGW01102830">
    <property type="protein sequence ID" value="CAD9647172.1"/>
    <property type="molecule type" value="Transcribed_RNA"/>
</dbReference>
<dbReference type="PRINTS" id="PR00625">
    <property type="entry name" value="JDOMAIN"/>
</dbReference>
<feature type="region of interest" description="Disordered" evidence="1">
    <location>
        <begin position="190"/>
        <end position="221"/>
    </location>
</feature>